<evidence type="ECO:0000313" key="4">
    <source>
        <dbReference type="EMBL" id="OAK67564.1"/>
    </source>
</evidence>
<evidence type="ECO:0000256" key="2">
    <source>
        <dbReference type="SAM" id="Phobius"/>
    </source>
</evidence>
<feature type="compositionally biased region" description="Basic and acidic residues" evidence="1">
    <location>
        <begin position="264"/>
        <end position="273"/>
    </location>
</feature>
<dbReference type="GO" id="GO:0004222">
    <property type="term" value="F:metalloendopeptidase activity"/>
    <property type="evidence" value="ECO:0007669"/>
    <property type="project" value="TreeGrafter"/>
</dbReference>
<keyword evidence="2" id="KW-0472">Membrane</keyword>
<dbReference type="CDD" id="cd12797">
    <property type="entry name" value="M23_peptidase"/>
    <property type="match status" value="1"/>
</dbReference>
<organism evidence="4 5">
    <name type="scientific">Lederbergia galactosidilytica</name>
    <dbReference type="NCBI Taxonomy" id="217031"/>
    <lineage>
        <taxon>Bacteria</taxon>
        <taxon>Bacillati</taxon>
        <taxon>Bacillota</taxon>
        <taxon>Bacilli</taxon>
        <taxon>Bacillales</taxon>
        <taxon>Bacillaceae</taxon>
        <taxon>Lederbergia</taxon>
    </lineage>
</organism>
<feature type="compositionally biased region" description="Polar residues" evidence="1">
    <location>
        <begin position="213"/>
        <end position="226"/>
    </location>
</feature>
<dbReference type="PANTHER" id="PTHR21666">
    <property type="entry name" value="PEPTIDASE-RELATED"/>
    <property type="match status" value="1"/>
</dbReference>
<accession>A0A177ZIG8</accession>
<dbReference type="InterPro" id="IPR050570">
    <property type="entry name" value="Cell_wall_metabolism_enzyme"/>
</dbReference>
<reference evidence="4 5" key="1">
    <citation type="submission" date="2015-05" db="EMBL/GenBank/DDBJ databases">
        <title>Comparison of genome.</title>
        <authorList>
            <person name="Zheng Z."/>
            <person name="Sun M."/>
        </authorList>
    </citation>
    <scope>NUCLEOTIDE SEQUENCE [LARGE SCALE GENOMIC DNA]</scope>
    <source>
        <strain evidence="4 5">G25-74</strain>
    </source>
</reference>
<dbReference type="Gene3D" id="2.70.70.10">
    <property type="entry name" value="Glucose Permease (Domain IIA)"/>
    <property type="match status" value="1"/>
</dbReference>
<dbReference type="SUPFAM" id="SSF51261">
    <property type="entry name" value="Duplicated hybrid motif"/>
    <property type="match status" value="1"/>
</dbReference>
<feature type="compositionally biased region" description="Polar residues" evidence="1">
    <location>
        <begin position="244"/>
        <end position="262"/>
    </location>
</feature>
<keyword evidence="2" id="KW-1133">Transmembrane helix</keyword>
<evidence type="ECO:0000259" key="3">
    <source>
        <dbReference type="Pfam" id="PF01551"/>
    </source>
</evidence>
<evidence type="ECO:0000256" key="1">
    <source>
        <dbReference type="SAM" id="MobiDB-lite"/>
    </source>
</evidence>
<feature type="domain" description="M23ase beta-sheet core" evidence="3">
    <location>
        <begin position="120"/>
        <end position="217"/>
    </location>
</feature>
<keyword evidence="2" id="KW-0812">Transmembrane</keyword>
<proteinExistence type="predicted"/>
<dbReference type="RefSeq" id="WP_057982604.1">
    <property type="nucleotide sequence ID" value="NZ_LDJR01000060.1"/>
</dbReference>
<dbReference type="InterPro" id="IPR011055">
    <property type="entry name" value="Dup_hybrid_motif"/>
</dbReference>
<feature type="transmembrane region" description="Helical" evidence="2">
    <location>
        <begin position="20"/>
        <end position="40"/>
    </location>
</feature>
<dbReference type="STRING" id="217031.ABB05_20805"/>
<dbReference type="Pfam" id="PF01551">
    <property type="entry name" value="Peptidase_M23"/>
    <property type="match status" value="1"/>
</dbReference>
<feature type="region of interest" description="Disordered" evidence="1">
    <location>
        <begin position="209"/>
        <end position="315"/>
    </location>
</feature>
<feature type="compositionally biased region" description="Basic and acidic residues" evidence="1">
    <location>
        <begin position="228"/>
        <end position="242"/>
    </location>
</feature>
<comment type="caution">
    <text evidence="4">The sequence shown here is derived from an EMBL/GenBank/DDBJ whole genome shotgun (WGS) entry which is preliminary data.</text>
</comment>
<gene>
    <name evidence="4" type="ORF">ABB05_20805</name>
</gene>
<keyword evidence="5" id="KW-1185">Reference proteome</keyword>
<dbReference type="InterPro" id="IPR016047">
    <property type="entry name" value="M23ase_b-sheet_dom"/>
</dbReference>
<dbReference type="AlphaFoldDB" id="A0A177ZIG8"/>
<dbReference type="PATRIC" id="fig|217031.6.peg.4522"/>
<evidence type="ECO:0000313" key="5">
    <source>
        <dbReference type="Proteomes" id="UP000077881"/>
    </source>
</evidence>
<dbReference type="EMBL" id="LDJR01000060">
    <property type="protein sequence ID" value="OAK67564.1"/>
    <property type="molecule type" value="Genomic_DNA"/>
</dbReference>
<dbReference type="Proteomes" id="UP000077881">
    <property type="component" value="Unassembled WGS sequence"/>
</dbReference>
<name>A0A177ZIG8_9BACI</name>
<feature type="compositionally biased region" description="Acidic residues" evidence="1">
    <location>
        <begin position="274"/>
        <end position="292"/>
    </location>
</feature>
<protein>
    <recommendedName>
        <fullName evidence="3">M23ase beta-sheet core domain-containing protein</fullName>
    </recommendedName>
</protein>
<sequence>MREEEKNQSSQWKKVLKKRWVYPAIYLASAALIISGIFWFQAGNKDVADPPSVTENNSDDLLGSNNNEDAVEVNQSLENVDVPVANVDDVEYITEFFDINASEEEQEAALIVDGNKYHPNLGVDIATKDKKEFEVLAALSGKVTAVRNDSLLGNVIEIDHDKGVTTIYQSVKDIKVQVGDSVKQGDPLATSGTSQLNKDAKTHLHFEIRKDNQAVNPQSYFGQPVSSLEKESQVEMQEKDQADESSQMNEETESESQTGSNLEDTDKTMKDDQTNAEDETMKDDQTNTEDETMKDNQTNTEDETMEETSNLEIQE</sequence>
<dbReference type="PANTHER" id="PTHR21666:SF291">
    <property type="entry name" value="STAGE II SPORULATION PROTEIN Q"/>
    <property type="match status" value="1"/>
</dbReference>